<proteinExistence type="inferred from homology"/>
<evidence type="ECO:0000256" key="9">
    <source>
        <dbReference type="PIRSR" id="PIRSR032067-1"/>
    </source>
</evidence>
<dbReference type="PANTHER" id="PTHR36175">
    <property type="entry name" value="CYANOPHYCINASE"/>
    <property type="match status" value="1"/>
</dbReference>
<name>A0A398E1K9_9BACT</name>
<evidence type="ECO:0000313" key="10">
    <source>
        <dbReference type="EMBL" id="RIE17454.1"/>
    </source>
</evidence>
<dbReference type="Gene3D" id="3.40.50.880">
    <property type="match status" value="1"/>
</dbReference>
<evidence type="ECO:0000256" key="7">
    <source>
        <dbReference type="ARBA" id="ARBA00022801"/>
    </source>
</evidence>
<evidence type="ECO:0000256" key="8">
    <source>
        <dbReference type="ARBA" id="ARBA00022825"/>
    </source>
</evidence>
<gene>
    <name evidence="10" type="ORF">SMC1_01375</name>
</gene>
<dbReference type="PANTHER" id="PTHR36175:SF1">
    <property type="entry name" value="CYANOPHYCINASE"/>
    <property type="match status" value="1"/>
</dbReference>
<dbReference type="GO" id="GO:0008236">
    <property type="term" value="F:serine-type peptidase activity"/>
    <property type="evidence" value="ECO:0007669"/>
    <property type="project" value="UniProtKB-KW"/>
</dbReference>
<keyword evidence="10" id="KW-0121">Carboxypeptidase</keyword>
<feature type="active site" description="Charge relay system" evidence="9">
    <location>
        <position position="188"/>
    </location>
</feature>
<accession>A0A398E1K9</accession>
<comment type="function">
    <text evidence="2">Exopeptidase that catalyzes the hydrolytic cleavage of multi-L-arginyl-poly-L-aspartic acid (cyanophycin; a water-insoluble reserve polymer) into aspartate-arginine dipeptides.</text>
</comment>
<feature type="active site" description="Charge relay system" evidence="9">
    <location>
        <position position="215"/>
    </location>
</feature>
<dbReference type="Pfam" id="PF03575">
    <property type="entry name" value="Peptidase_S51"/>
    <property type="match status" value="1"/>
</dbReference>
<keyword evidence="11" id="KW-1185">Reference proteome</keyword>
<reference evidence="10 11" key="1">
    <citation type="submission" date="2018-09" db="EMBL/GenBank/DDBJ databases">
        <title>Discovery and Ecogenomic Context for Candidatus Cryosericales, a Global Caldiserica Order Active in Thawing Permafrost.</title>
        <authorList>
            <person name="Martinez M.A."/>
            <person name="Woodcroft B.J."/>
            <person name="Ignacio Espinoza J.C."/>
            <person name="Zayed A."/>
            <person name="Singleton C.M."/>
            <person name="Boyd J."/>
            <person name="Li Y.-F."/>
            <person name="Purvine S."/>
            <person name="Maughan H."/>
            <person name="Hodgkins S.B."/>
            <person name="Anderson D."/>
            <person name="Sederholm M."/>
            <person name="Temperton B."/>
            <person name="Saleska S.R."/>
            <person name="Tyson G.W."/>
            <person name="Rich V.I."/>
        </authorList>
    </citation>
    <scope>NUCLEOTIDE SEQUENCE [LARGE SCALE GENOMIC DNA]</scope>
    <source>
        <strain evidence="10 11">SMC1</strain>
    </source>
</reference>
<evidence type="ECO:0000256" key="2">
    <source>
        <dbReference type="ARBA" id="ARBA00002039"/>
    </source>
</evidence>
<dbReference type="InterPro" id="IPR029062">
    <property type="entry name" value="Class_I_gatase-like"/>
</dbReference>
<evidence type="ECO:0000256" key="6">
    <source>
        <dbReference type="ARBA" id="ARBA00022670"/>
    </source>
</evidence>
<dbReference type="InterPro" id="IPR005320">
    <property type="entry name" value="Peptidase_S51"/>
</dbReference>
<dbReference type="AlphaFoldDB" id="A0A398E1K9"/>
<dbReference type="PIRSF" id="PIRSF032067">
    <property type="entry name" value="Cyanophycinase"/>
    <property type="match status" value="1"/>
</dbReference>
<dbReference type="NCBIfam" id="TIGR02069">
    <property type="entry name" value="cyanophycinase"/>
    <property type="match status" value="1"/>
</dbReference>
<comment type="caution">
    <text evidence="10">The sequence shown here is derived from an EMBL/GenBank/DDBJ whole genome shotgun (WGS) entry which is preliminary data.</text>
</comment>
<evidence type="ECO:0000256" key="4">
    <source>
        <dbReference type="ARBA" id="ARBA00013115"/>
    </source>
</evidence>
<evidence type="ECO:0000256" key="1">
    <source>
        <dbReference type="ARBA" id="ARBA00001092"/>
    </source>
</evidence>
<dbReference type="CDD" id="cd03145">
    <property type="entry name" value="GAT1_cyanophycinase"/>
    <property type="match status" value="1"/>
</dbReference>
<dbReference type="GO" id="GO:0008241">
    <property type="term" value="F:peptidyl-dipeptidase activity"/>
    <property type="evidence" value="ECO:0007669"/>
    <property type="project" value="UniProtKB-EC"/>
</dbReference>
<keyword evidence="7 10" id="KW-0378">Hydrolase</keyword>
<dbReference type="EMBL" id="QXIY01000003">
    <property type="protein sequence ID" value="RIE17454.1"/>
    <property type="molecule type" value="Genomic_DNA"/>
</dbReference>
<evidence type="ECO:0000256" key="5">
    <source>
        <dbReference type="ARBA" id="ARBA00015719"/>
    </source>
</evidence>
<evidence type="ECO:0000256" key="3">
    <source>
        <dbReference type="ARBA" id="ARBA00006534"/>
    </source>
</evidence>
<sequence length="292" mass="30519">MSDNEAEGRAGPAGSLFIIGGGLRPVSMMRAYIDLCGGADAPVVIVPFASTTPVEQGERMKQELRSLGCTHATILDCTLASSSVGEVRSAAGIYFTGGDQSRLRDCLAGTPTLAAIREAYERGAAIGGTSAGAAVMSRVMLSGNELLNPGIVSPEEGDNTEAFSRIQQGNIETTEGFGFLEGCVVDQHFVRRKRENRLISVILEHPRLLGIGIDESTAIVVSAGGFDVLGESCVIVLDAAHTTDMGVGRGGSLRCVGLMMHVLTEGQRFDLATRTVMPSTRPQFASGEGGAI</sequence>
<dbReference type="OrthoDB" id="9799980at2"/>
<organism evidence="10 11">
    <name type="scientific">Candidatus Cryosericum septentrionale</name>
    <dbReference type="NCBI Taxonomy" id="2290913"/>
    <lineage>
        <taxon>Bacteria</taxon>
        <taxon>Pseudomonadati</taxon>
        <taxon>Caldisericota/Cryosericota group</taxon>
        <taxon>Candidatus Cryosericota</taxon>
        <taxon>Candidatus Cryosericia</taxon>
        <taxon>Candidatus Cryosericales</taxon>
        <taxon>Candidatus Cryosericaceae</taxon>
        <taxon>Candidatus Cryosericum</taxon>
    </lineage>
</organism>
<keyword evidence="8" id="KW-0720">Serine protease</keyword>
<dbReference type="EC" id="3.4.15.6" evidence="4"/>
<dbReference type="GO" id="GO:0004180">
    <property type="term" value="F:carboxypeptidase activity"/>
    <property type="evidence" value="ECO:0007669"/>
    <property type="project" value="UniProtKB-KW"/>
</dbReference>
<keyword evidence="6" id="KW-0645">Protease</keyword>
<dbReference type="SUPFAM" id="SSF52317">
    <property type="entry name" value="Class I glutamine amidotransferase-like"/>
    <property type="match status" value="1"/>
</dbReference>
<feature type="active site" description="Charge relay system" evidence="9">
    <location>
        <position position="130"/>
    </location>
</feature>
<protein>
    <recommendedName>
        <fullName evidence="5">Cyanophycinase</fullName>
        <ecNumber evidence="4">3.4.15.6</ecNumber>
    </recommendedName>
</protein>
<evidence type="ECO:0000313" key="11">
    <source>
        <dbReference type="Proteomes" id="UP000266113"/>
    </source>
</evidence>
<dbReference type="RefSeq" id="WP_119085026.1">
    <property type="nucleotide sequence ID" value="NZ_QXIY01000003.1"/>
</dbReference>
<comment type="catalytic activity">
    <reaction evidence="1">
        <text>[L-4-(L-arginin-2-N-yl)aspartate](n) + H2O = [L-4-(L-arginin-2-N-yl)aspartate](n-1) + L-4-(L-arginin-2-N-yl)aspartate</text>
        <dbReference type="Rhea" id="RHEA:12845"/>
        <dbReference type="Rhea" id="RHEA-COMP:13728"/>
        <dbReference type="Rhea" id="RHEA-COMP:13734"/>
        <dbReference type="ChEBI" id="CHEBI:15377"/>
        <dbReference type="ChEBI" id="CHEBI:137986"/>
        <dbReference type="ChEBI" id="CHEBI:137991"/>
        <dbReference type="EC" id="3.4.15.6"/>
    </reaction>
</comment>
<comment type="similarity">
    <text evidence="3">Belongs to the peptidase S51 family.</text>
</comment>
<dbReference type="Proteomes" id="UP000266113">
    <property type="component" value="Unassembled WGS sequence"/>
</dbReference>
<dbReference type="GO" id="GO:0006508">
    <property type="term" value="P:proteolysis"/>
    <property type="evidence" value="ECO:0007669"/>
    <property type="project" value="UniProtKB-KW"/>
</dbReference>
<dbReference type="InterPro" id="IPR011811">
    <property type="entry name" value="Peptidase_S51_cyanophycinase"/>
</dbReference>